<dbReference type="AlphaFoldDB" id="A0A7D9CZE0"/>
<evidence type="ECO:0000313" key="1">
    <source>
        <dbReference type="EMBL" id="VUG17192.1"/>
    </source>
</evidence>
<organism evidence="1 2">
    <name type="scientific">Dekkera bruxellensis</name>
    <name type="common">Brettanomyces custersii</name>
    <dbReference type="NCBI Taxonomy" id="5007"/>
    <lineage>
        <taxon>Eukaryota</taxon>
        <taxon>Fungi</taxon>
        <taxon>Dikarya</taxon>
        <taxon>Ascomycota</taxon>
        <taxon>Saccharomycotina</taxon>
        <taxon>Pichiomycetes</taxon>
        <taxon>Pichiales</taxon>
        <taxon>Pichiaceae</taxon>
        <taxon>Brettanomyces</taxon>
    </lineage>
</organism>
<protein>
    <submittedName>
        <fullName evidence="1">DEBR0S2_00870g1_1</fullName>
    </submittedName>
</protein>
<proteinExistence type="predicted"/>
<evidence type="ECO:0000313" key="2">
    <source>
        <dbReference type="Proteomes" id="UP000478008"/>
    </source>
</evidence>
<reference evidence="1 2" key="1">
    <citation type="submission" date="2019-07" db="EMBL/GenBank/DDBJ databases">
        <authorList>
            <person name="Friedrich A."/>
            <person name="Schacherer J."/>
        </authorList>
    </citation>
    <scope>NUCLEOTIDE SEQUENCE [LARGE SCALE GENOMIC DNA]</scope>
</reference>
<keyword evidence="2" id="KW-1185">Reference proteome</keyword>
<accession>A0A7D9CZE0</accession>
<sequence>MLEDISRNLVNVCDSIIELSEKTQHGPSDFYCRNGKKYRQTSDGSFCRVQSEDKYLIVGRDYTDFGQNCSLCSSYGILKKQGTVLDDYPDLCLAIIFTSREIELNKWYDPSTKIKFVDECNYNFHGLEDEVLDYISGVSKSGRERYVKMGCNLLAATKINFYQSDHHVSWPKLEGEALQSLVKQICRDEEAISVKEVYNSLRAFCHWCSIRGVFFELGIRGVNIDDGLKFQFRAFPEVDGWIKDTIYDRYPAGTSKFFIVKSALMAISKLTIGKLVAVPSDLQMDNFFACCRQIEADPLRFHVRAATLKLSESSPLSASGMCEELPKLLQFVSILYHSGLPGVRSQFTSSSKLTKYSKLKHAPAFSSVCRTAAKINGLLDLNPNYSDEKILEIVGGEVPSSIAKVVSGCAEKYGLK</sequence>
<gene>
    <name evidence="1" type="ORF">DEBR0S2_00870G</name>
</gene>
<name>A0A7D9CZE0_DEKBR</name>
<dbReference type="EMBL" id="CABFWN010000002">
    <property type="protein sequence ID" value="VUG17192.1"/>
    <property type="molecule type" value="Genomic_DNA"/>
</dbReference>
<dbReference type="Proteomes" id="UP000478008">
    <property type="component" value="Unassembled WGS sequence"/>
</dbReference>